<dbReference type="InterPro" id="IPR004604">
    <property type="entry name" value="DNA_recomb/repair_RecN"/>
</dbReference>
<evidence type="ECO:0000256" key="4">
    <source>
        <dbReference type="ARBA" id="ARBA00022741"/>
    </source>
</evidence>
<dbReference type="CDD" id="cd03241">
    <property type="entry name" value="ABC_RecN"/>
    <property type="match status" value="2"/>
</dbReference>
<dbReference type="InterPro" id="IPR027417">
    <property type="entry name" value="P-loop_NTPase"/>
</dbReference>
<keyword evidence="6" id="KW-0067">ATP-binding</keyword>
<dbReference type="GO" id="GO:0006281">
    <property type="term" value="P:DNA repair"/>
    <property type="evidence" value="ECO:0007669"/>
    <property type="project" value="UniProtKB-KW"/>
</dbReference>
<evidence type="ECO:0000259" key="10">
    <source>
        <dbReference type="Pfam" id="PF02463"/>
    </source>
</evidence>
<dbReference type="PANTHER" id="PTHR11059:SF0">
    <property type="entry name" value="DNA REPAIR PROTEIN RECN"/>
    <property type="match status" value="1"/>
</dbReference>
<proteinExistence type="inferred from homology"/>
<accession>A0A063Y3P0</accession>
<gene>
    <name evidence="11" type="ORF">ADINL_0896</name>
</gene>
<dbReference type="AlphaFoldDB" id="A0A063Y3P0"/>
<dbReference type="PIRSF" id="PIRSF003128">
    <property type="entry name" value="RecN"/>
    <property type="match status" value="1"/>
</dbReference>
<dbReference type="Proteomes" id="UP000027318">
    <property type="component" value="Unassembled WGS sequence"/>
</dbReference>
<evidence type="ECO:0000256" key="1">
    <source>
        <dbReference type="ARBA" id="ARBA00003618"/>
    </source>
</evidence>
<dbReference type="GO" id="GO:0005524">
    <property type="term" value="F:ATP binding"/>
    <property type="evidence" value="ECO:0007669"/>
    <property type="project" value="UniProtKB-KW"/>
</dbReference>
<comment type="similarity">
    <text evidence="2 9">Belongs to the RecN family.</text>
</comment>
<dbReference type="GO" id="GO:0006310">
    <property type="term" value="P:DNA recombination"/>
    <property type="evidence" value="ECO:0007669"/>
    <property type="project" value="InterPro"/>
</dbReference>
<evidence type="ECO:0000256" key="7">
    <source>
        <dbReference type="ARBA" id="ARBA00023204"/>
    </source>
</evidence>
<dbReference type="Pfam" id="PF02463">
    <property type="entry name" value="SMC_N"/>
    <property type="match status" value="1"/>
</dbReference>
<dbReference type="GO" id="GO:0043590">
    <property type="term" value="C:bacterial nucleoid"/>
    <property type="evidence" value="ECO:0007669"/>
    <property type="project" value="TreeGrafter"/>
</dbReference>
<dbReference type="NCBIfam" id="TIGR00634">
    <property type="entry name" value="recN"/>
    <property type="match status" value="1"/>
</dbReference>
<evidence type="ECO:0000256" key="6">
    <source>
        <dbReference type="ARBA" id="ARBA00022840"/>
    </source>
</evidence>
<dbReference type="RefSeq" id="WP_036544356.1">
    <property type="nucleotide sequence ID" value="NZ_JMSZ01000016.1"/>
</dbReference>
<reference evidence="11 12" key="1">
    <citation type="journal article" date="2005" name="Int. J. Syst. Evol. Microbiol.">
        <title>Nitrincola lacisaponensis gen. nov., sp. nov., a novel alkaliphilic bacterium isolated from an alkaline, saline lake.</title>
        <authorList>
            <person name="Dimitriu P.A."/>
            <person name="Shukla S.K."/>
            <person name="Conradt J."/>
            <person name="Marquez M.C."/>
            <person name="Ventosa A."/>
            <person name="Maglia A."/>
            <person name="Peyton B.M."/>
            <person name="Pinkart H.C."/>
            <person name="Mormile M.R."/>
        </authorList>
    </citation>
    <scope>NUCLEOTIDE SEQUENCE [LARGE SCALE GENOMIC DNA]</scope>
    <source>
        <strain evidence="11 12">4CA</strain>
    </source>
</reference>
<dbReference type="Gene3D" id="3.40.50.300">
    <property type="entry name" value="P-loop containing nucleotide triphosphate hydrolases"/>
    <property type="match status" value="2"/>
</dbReference>
<dbReference type="GO" id="GO:0009432">
    <property type="term" value="P:SOS response"/>
    <property type="evidence" value="ECO:0007669"/>
    <property type="project" value="TreeGrafter"/>
</dbReference>
<evidence type="ECO:0000256" key="5">
    <source>
        <dbReference type="ARBA" id="ARBA00022763"/>
    </source>
</evidence>
<evidence type="ECO:0000313" key="11">
    <source>
        <dbReference type="EMBL" id="KDE40304.1"/>
    </source>
</evidence>
<dbReference type="OrthoDB" id="9806954at2"/>
<comment type="caution">
    <text evidence="11">The sequence shown here is derived from an EMBL/GenBank/DDBJ whole genome shotgun (WGS) entry which is preliminary data.</text>
</comment>
<feature type="domain" description="RecF/RecN/SMC N-terminal" evidence="10">
    <location>
        <begin position="1"/>
        <end position="513"/>
    </location>
</feature>
<keyword evidence="5 9" id="KW-0227">DNA damage</keyword>
<dbReference type="PATRIC" id="fig|267850.7.peg.890"/>
<dbReference type="STRING" id="267850.ADINL_0896"/>
<evidence type="ECO:0000313" key="12">
    <source>
        <dbReference type="Proteomes" id="UP000027318"/>
    </source>
</evidence>
<evidence type="ECO:0000256" key="9">
    <source>
        <dbReference type="PIRNR" id="PIRNR003128"/>
    </source>
</evidence>
<dbReference type="FunFam" id="3.40.50.300:FF:000356">
    <property type="entry name" value="DNA repair protein RecN"/>
    <property type="match status" value="1"/>
</dbReference>
<keyword evidence="7 9" id="KW-0234">DNA repair</keyword>
<dbReference type="FunFam" id="3.40.50.300:FF:000319">
    <property type="entry name" value="DNA repair protein RecN"/>
    <property type="match status" value="1"/>
</dbReference>
<dbReference type="SUPFAM" id="SSF52540">
    <property type="entry name" value="P-loop containing nucleoside triphosphate hydrolases"/>
    <property type="match status" value="2"/>
</dbReference>
<evidence type="ECO:0000256" key="8">
    <source>
        <dbReference type="ARBA" id="ARBA00033408"/>
    </source>
</evidence>
<name>A0A063Y3P0_9GAMM</name>
<organism evidence="11 12">
    <name type="scientific">Nitrincola lacisaponensis</name>
    <dbReference type="NCBI Taxonomy" id="267850"/>
    <lineage>
        <taxon>Bacteria</taxon>
        <taxon>Pseudomonadati</taxon>
        <taxon>Pseudomonadota</taxon>
        <taxon>Gammaproteobacteria</taxon>
        <taxon>Oceanospirillales</taxon>
        <taxon>Oceanospirillaceae</taxon>
        <taxon>Nitrincola</taxon>
    </lineage>
</organism>
<dbReference type="EMBL" id="JMSZ01000016">
    <property type="protein sequence ID" value="KDE40304.1"/>
    <property type="molecule type" value="Genomic_DNA"/>
</dbReference>
<sequence length="554" mass="62416">MLTHLLIKNFALVDQLELELKDGMTVISGETGAGKSIMLDALGLTLGDRADSDTVRDGEERAEITATFDLQAIPEAQEWLRQHDLEQEHECQIRRIITREGRSRSYINGQPAPLNQLKELGQMLVDIHGQHEHQRLLHREYHRVLLDNFAGQGTTAEAVRQHYQRWQKLDLTLRQLTEESAEKTARTQLLSYQLEELSQLALQPEELEQLEQEQKLLENAGQLLQSGHQVIEIIAEHDEQNCISLLNQSQQLLLQLSRHAPALSQVSEMLNNAQILVDEASHELRHYLDAIEISPERLHTVEERLSSIYDVARKHRVQPDQLLALQQTLQDEMDSLHQSDEALEQLHTEALAARQHYLTLAEQLSHARQKHATKLEKAVDAQLQSLGMLDARFSVQLSRQPEARWNAQGLEEVEFLIAANRGQAARPLAKVASGGELSRISLAIQVITAQTSSTPTLVFDEVDVGIGGAIAEVVGRLLRELGERTQILCVTHQPQVASQGHQHLFVSKRNQGQQTHTQIHHLDDGARLQEVARMLGGIQVTDATLTHAKEMLQH</sequence>
<protein>
    <recommendedName>
        <fullName evidence="3 9">DNA repair protein RecN</fullName>
    </recommendedName>
    <alternativeName>
        <fullName evidence="8 9">Recombination protein N</fullName>
    </alternativeName>
</protein>
<keyword evidence="12" id="KW-1185">Reference proteome</keyword>
<comment type="function">
    <text evidence="1 9">May be involved in recombinational repair of damaged DNA.</text>
</comment>
<keyword evidence="4" id="KW-0547">Nucleotide-binding</keyword>
<dbReference type="NCBIfam" id="NF008121">
    <property type="entry name" value="PRK10869.1"/>
    <property type="match status" value="1"/>
</dbReference>
<dbReference type="InterPro" id="IPR003395">
    <property type="entry name" value="RecF/RecN/SMC_N"/>
</dbReference>
<dbReference type="PANTHER" id="PTHR11059">
    <property type="entry name" value="DNA REPAIR PROTEIN RECN"/>
    <property type="match status" value="1"/>
</dbReference>
<evidence type="ECO:0000256" key="2">
    <source>
        <dbReference type="ARBA" id="ARBA00009441"/>
    </source>
</evidence>
<evidence type="ECO:0000256" key="3">
    <source>
        <dbReference type="ARBA" id="ARBA00021315"/>
    </source>
</evidence>